<dbReference type="Gene3D" id="3.30.565.10">
    <property type="entry name" value="Histidine kinase-like ATPase, C-terminal domain"/>
    <property type="match status" value="1"/>
</dbReference>
<dbReference type="EC" id="2.7.13.3" evidence="2"/>
<evidence type="ECO:0000259" key="8">
    <source>
        <dbReference type="PROSITE" id="PS50109"/>
    </source>
</evidence>
<keyword evidence="10" id="KW-0547">Nucleotide-binding</keyword>
<sequence length="980" mass="109442">MTDSESRNQPAQIASPLVTSQKSWFQLPRSLSTFETWGFGATGLLLWFGVAPAMHIELGEKAIWVWIPSAFVAVFLNLQIRHLGKHWQDMSGGTPNYTVRLLKNYPFIAKYGAIGYWLGWVSVPAINAIILADLIKSILLDFHIHIPDGFLKVAFVLLPYVVAFSGTRSMAIFQAFFIVPAVSLFIAFCIGGLNWLAFAPTSPGFLSTGAVSAPSFVMWAKWYFVATYAIYGCETASSFVAESRRPDLTLKCLQYMALLIPVVYVGGSWVLARLSTNPLAGENTYLHLLDAAKPFWGAEASSLITFLVAAGCLLSSVTAASNSPRVLYQLAQERHLSPLFTLFTPRSVIGHGLVATLIMSLLCLFWGDVSRIVMITGTGYLASITILHLAIWLKRDRPETLYPYWAVLFLAIESVVLVVGGIAWSWQDLLIGLLLPIFVLGADALMRRLPFAFFHVQWWAKIYRHKTSLRSFDFMIVQTITIIILVCGSTGIGWLAFSLLDQHGENSDTNRNALFLVLLLVVAFLGIAIACWTSLPQVMTMEESRQRAEHLFVAALDAMLIVNNRGEICQANPAAASLFEIDAMQLIGKPLGLFLEGIDYDPALWDNLSERELKHKYRFNTEAKIPSIVEVAVSEYFNQSDRTQEYIAILRDITDRKYAEKWLQRSLNEQEQLTQQANAQAQELEIVLQDLKNTQAQLIQTEKMSSLGQLVAGVAHEINNPVNFIYGNLSHSFVYSQDLLELVRRYQAWEQQQAIAPDPDIQSFIADIDLDFLQEDFPKVLHSMKLGAERIRQIVLTLRNFSRLDEAEMKPIDIHEGIDSTLLLLQNRIKGNPHQKEVHILKNYGDIPVVECFAGQLNQVFMNLIGNAIDALQEREKLGAFAVGNEQPQIIISTAIINNNLLQISFKDNGCGMPESVREKIFNPFFTTKPVGEGTGLGLSISYQIIVDKHGGTIRCISELQQGTEFLIQIPLSQPESQGA</sequence>
<dbReference type="InterPro" id="IPR004358">
    <property type="entry name" value="Sig_transdc_His_kin-like_C"/>
</dbReference>
<keyword evidence="4" id="KW-0808">Transferase</keyword>
<dbReference type="InterPro" id="IPR003594">
    <property type="entry name" value="HATPase_dom"/>
</dbReference>
<evidence type="ECO:0000256" key="1">
    <source>
        <dbReference type="ARBA" id="ARBA00000085"/>
    </source>
</evidence>
<dbReference type="SUPFAM" id="SSF55785">
    <property type="entry name" value="PYP-like sensor domain (PAS domain)"/>
    <property type="match status" value="1"/>
</dbReference>
<dbReference type="GO" id="GO:0000155">
    <property type="term" value="F:phosphorelay sensor kinase activity"/>
    <property type="evidence" value="ECO:0007669"/>
    <property type="project" value="InterPro"/>
</dbReference>
<reference evidence="10" key="1">
    <citation type="submission" date="2019-05" db="EMBL/GenBank/DDBJ databases">
        <title>Whole genome sequencing of Pseudanabaena catenata USMAC16.</title>
        <authorList>
            <person name="Khan Z."/>
            <person name="Omar W.M."/>
            <person name="Convey P."/>
            <person name="Merican F."/>
            <person name="Najimudin N."/>
        </authorList>
    </citation>
    <scope>NUCLEOTIDE SEQUENCE</scope>
    <source>
        <strain evidence="10">USMAC16</strain>
    </source>
</reference>
<evidence type="ECO:0000259" key="9">
    <source>
        <dbReference type="PROSITE" id="PS50113"/>
    </source>
</evidence>
<dbReference type="Gene3D" id="3.30.450.20">
    <property type="entry name" value="PAS domain"/>
    <property type="match status" value="1"/>
</dbReference>
<evidence type="ECO:0000256" key="7">
    <source>
        <dbReference type="SAM" id="Phobius"/>
    </source>
</evidence>
<keyword evidence="3" id="KW-0597">Phosphoprotein</keyword>
<dbReference type="InterPro" id="IPR000700">
    <property type="entry name" value="PAS-assoc_C"/>
</dbReference>
<gene>
    <name evidence="10" type="ORF">FEV09_05390</name>
</gene>
<dbReference type="InterPro" id="IPR000014">
    <property type="entry name" value="PAS"/>
</dbReference>
<dbReference type="Pfam" id="PF13426">
    <property type="entry name" value="PAS_9"/>
    <property type="match status" value="1"/>
</dbReference>
<feature type="transmembrane region" description="Helical" evidence="7">
    <location>
        <begin position="62"/>
        <end position="80"/>
    </location>
</feature>
<feature type="transmembrane region" description="Helical" evidence="7">
    <location>
        <begin position="512"/>
        <end position="535"/>
    </location>
</feature>
<evidence type="ECO:0000256" key="4">
    <source>
        <dbReference type="ARBA" id="ARBA00022777"/>
    </source>
</evidence>
<accession>A0A9X4M7P5</accession>
<feature type="transmembrane region" description="Helical" evidence="7">
    <location>
        <begin position="144"/>
        <end position="163"/>
    </location>
</feature>
<dbReference type="CDD" id="cd00130">
    <property type="entry name" value="PAS"/>
    <property type="match status" value="1"/>
</dbReference>
<dbReference type="InterPro" id="IPR003661">
    <property type="entry name" value="HisK_dim/P_dom"/>
</dbReference>
<proteinExistence type="predicted"/>
<dbReference type="GO" id="GO:0005524">
    <property type="term" value="F:ATP binding"/>
    <property type="evidence" value="ECO:0007669"/>
    <property type="project" value="UniProtKB-KW"/>
</dbReference>
<dbReference type="InterPro" id="IPR036097">
    <property type="entry name" value="HisK_dim/P_sf"/>
</dbReference>
<feature type="coiled-coil region" evidence="6">
    <location>
        <begin position="663"/>
        <end position="701"/>
    </location>
</feature>
<dbReference type="Pfam" id="PF02518">
    <property type="entry name" value="HATPase_c"/>
    <property type="match status" value="1"/>
</dbReference>
<feature type="transmembrane region" description="Helical" evidence="7">
    <location>
        <begin position="475"/>
        <end position="500"/>
    </location>
</feature>
<comment type="caution">
    <text evidence="10">The sequence shown here is derived from an EMBL/GenBank/DDBJ whole genome shotgun (WGS) entry which is preliminary data.</text>
</comment>
<feature type="domain" description="PAC" evidence="9">
    <location>
        <begin position="613"/>
        <end position="665"/>
    </location>
</feature>
<dbReference type="PRINTS" id="PR00344">
    <property type="entry name" value="BCTRLSENSOR"/>
</dbReference>
<dbReference type="CDD" id="cd00082">
    <property type="entry name" value="HisKA"/>
    <property type="match status" value="1"/>
</dbReference>
<keyword evidence="6" id="KW-0175">Coiled coil</keyword>
<keyword evidence="7" id="KW-0812">Transmembrane</keyword>
<dbReference type="AlphaFoldDB" id="A0A9X4M7P5"/>
<evidence type="ECO:0000256" key="3">
    <source>
        <dbReference type="ARBA" id="ARBA00022553"/>
    </source>
</evidence>
<feature type="transmembrane region" description="Helical" evidence="7">
    <location>
        <begin position="37"/>
        <end position="56"/>
    </location>
</feature>
<feature type="transmembrane region" description="Helical" evidence="7">
    <location>
        <begin position="303"/>
        <end position="327"/>
    </location>
</feature>
<dbReference type="PANTHER" id="PTHR43065:SF50">
    <property type="entry name" value="HISTIDINE KINASE"/>
    <property type="match status" value="1"/>
</dbReference>
<dbReference type="Gene3D" id="1.20.1740.10">
    <property type="entry name" value="Amino acid/polyamine transporter I"/>
    <property type="match status" value="1"/>
</dbReference>
<organism evidence="10 11">
    <name type="scientific">Pseudanabaena catenata USMAC16</name>
    <dbReference type="NCBI Taxonomy" id="1855837"/>
    <lineage>
        <taxon>Bacteria</taxon>
        <taxon>Bacillati</taxon>
        <taxon>Cyanobacteriota</taxon>
        <taxon>Cyanophyceae</taxon>
        <taxon>Pseudanabaenales</taxon>
        <taxon>Pseudanabaenaceae</taxon>
        <taxon>Pseudanabaena</taxon>
    </lineage>
</organism>
<feature type="transmembrane region" description="Helical" evidence="7">
    <location>
        <begin position="252"/>
        <end position="272"/>
    </location>
</feature>
<feature type="transmembrane region" description="Helical" evidence="7">
    <location>
        <begin position="210"/>
        <end position="231"/>
    </location>
</feature>
<evidence type="ECO:0000256" key="6">
    <source>
        <dbReference type="SAM" id="Coils"/>
    </source>
</evidence>
<dbReference type="Gene3D" id="1.10.287.130">
    <property type="match status" value="1"/>
</dbReference>
<evidence type="ECO:0000313" key="10">
    <source>
        <dbReference type="EMBL" id="MDG3493987.1"/>
    </source>
</evidence>
<feature type="transmembrane region" description="Helical" evidence="7">
    <location>
        <begin position="113"/>
        <end position="132"/>
    </location>
</feature>
<feature type="domain" description="Histidine kinase" evidence="8">
    <location>
        <begin position="713"/>
        <end position="974"/>
    </location>
</feature>
<dbReference type="PANTHER" id="PTHR43065">
    <property type="entry name" value="SENSOR HISTIDINE KINASE"/>
    <property type="match status" value="1"/>
</dbReference>
<dbReference type="SUPFAM" id="SSF47384">
    <property type="entry name" value="Homodimeric domain of signal transducing histidine kinase"/>
    <property type="match status" value="1"/>
</dbReference>
<protein>
    <recommendedName>
        <fullName evidence="2">histidine kinase</fullName>
        <ecNumber evidence="2">2.7.13.3</ecNumber>
    </recommendedName>
</protein>
<dbReference type="InterPro" id="IPR036890">
    <property type="entry name" value="HATPase_C_sf"/>
</dbReference>
<dbReference type="RefSeq" id="WP_009626046.1">
    <property type="nucleotide sequence ID" value="NZ_VBTY01000028.1"/>
</dbReference>
<dbReference type="SMART" id="SM00388">
    <property type="entry name" value="HisKA"/>
    <property type="match status" value="1"/>
</dbReference>
<dbReference type="PROSITE" id="PS50109">
    <property type="entry name" value="HIS_KIN"/>
    <property type="match status" value="1"/>
</dbReference>
<feature type="transmembrane region" description="Helical" evidence="7">
    <location>
        <begin position="405"/>
        <end position="424"/>
    </location>
</feature>
<evidence type="ECO:0000313" key="11">
    <source>
        <dbReference type="Proteomes" id="UP001152872"/>
    </source>
</evidence>
<dbReference type="Proteomes" id="UP001152872">
    <property type="component" value="Unassembled WGS sequence"/>
</dbReference>
<keyword evidence="10" id="KW-0067">ATP-binding</keyword>
<name>A0A9X4M7P5_9CYAN</name>
<dbReference type="InterPro" id="IPR035965">
    <property type="entry name" value="PAS-like_dom_sf"/>
</dbReference>
<dbReference type="InterPro" id="IPR005467">
    <property type="entry name" value="His_kinase_dom"/>
</dbReference>
<dbReference type="PROSITE" id="PS50113">
    <property type="entry name" value="PAC"/>
    <property type="match status" value="1"/>
</dbReference>
<dbReference type="SMART" id="SM00387">
    <property type="entry name" value="HATPase_c"/>
    <property type="match status" value="1"/>
</dbReference>
<keyword evidence="7" id="KW-1133">Transmembrane helix</keyword>
<dbReference type="SMART" id="SM00091">
    <property type="entry name" value="PAS"/>
    <property type="match status" value="1"/>
</dbReference>
<dbReference type="NCBIfam" id="TIGR00229">
    <property type="entry name" value="sensory_box"/>
    <property type="match status" value="1"/>
</dbReference>
<keyword evidence="5" id="KW-0902">Two-component regulatory system</keyword>
<keyword evidence="7" id="KW-0472">Membrane</keyword>
<feature type="transmembrane region" description="Helical" evidence="7">
    <location>
        <begin position="373"/>
        <end position="393"/>
    </location>
</feature>
<feature type="transmembrane region" description="Helical" evidence="7">
    <location>
        <begin position="175"/>
        <end position="198"/>
    </location>
</feature>
<dbReference type="SUPFAM" id="SSF55874">
    <property type="entry name" value="ATPase domain of HSP90 chaperone/DNA topoisomerase II/histidine kinase"/>
    <property type="match status" value="1"/>
</dbReference>
<dbReference type="EMBL" id="VBTY01000028">
    <property type="protein sequence ID" value="MDG3493987.1"/>
    <property type="molecule type" value="Genomic_DNA"/>
</dbReference>
<keyword evidence="4" id="KW-0418">Kinase</keyword>
<evidence type="ECO:0000256" key="2">
    <source>
        <dbReference type="ARBA" id="ARBA00012438"/>
    </source>
</evidence>
<evidence type="ECO:0000256" key="5">
    <source>
        <dbReference type="ARBA" id="ARBA00023012"/>
    </source>
</evidence>
<feature type="transmembrane region" description="Helical" evidence="7">
    <location>
        <begin position="348"/>
        <end position="367"/>
    </location>
</feature>
<comment type="catalytic activity">
    <reaction evidence="1">
        <text>ATP + protein L-histidine = ADP + protein N-phospho-L-histidine.</text>
        <dbReference type="EC" id="2.7.13.3"/>
    </reaction>
</comment>
<keyword evidence="11" id="KW-1185">Reference proteome</keyword>